<feature type="compositionally biased region" description="Gly residues" evidence="3">
    <location>
        <begin position="18"/>
        <end position="30"/>
    </location>
</feature>
<feature type="compositionally biased region" description="Low complexity" evidence="3">
    <location>
        <begin position="97"/>
        <end position="110"/>
    </location>
</feature>
<dbReference type="InterPro" id="IPR030513">
    <property type="entry name" value="Dehydrin_CS"/>
</dbReference>
<evidence type="ECO:0000256" key="1">
    <source>
        <dbReference type="ARBA" id="ARBA00008403"/>
    </source>
</evidence>
<gene>
    <name evidence="4" type="primary">GtDHN1</name>
</gene>
<dbReference type="PANTHER" id="PTHR33346">
    <property type="entry name" value="DEHYDRIN XERO 2-RELATED"/>
    <property type="match status" value="1"/>
</dbReference>
<dbReference type="GO" id="GO:0009414">
    <property type="term" value="P:response to water deprivation"/>
    <property type="evidence" value="ECO:0007669"/>
    <property type="project" value="TreeGrafter"/>
</dbReference>
<sequence>MSNFGENTGAQVTHTGAGEYGSEGNTGTGAYGTKNGTECETGNKGHGQGGGILHRSKSNSSSSSEDDGQGGRRKKSIKEKIKEKLPGGNKPTAGQDAYAPGYGAATTTPGEGYGTKTEVEKKGIIQKIKEKLPGGHPQQ</sequence>
<protein>
    <submittedName>
        <fullName evidence="4">Dehydrin1</fullName>
    </submittedName>
</protein>
<dbReference type="PROSITE" id="PS00823">
    <property type="entry name" value="DEHYDRIN_2"/>
    <property type="match status" value="1"/>
</dbReference>
<proteinExistence type="evidence at transcript level"/>
<dbReference type="GO" id="GO:0009737">
    <property type="term" value="P:response to abscisic acid"/>
    <property type="evidence" value="ECO:0007669"/>
    <property type="project" value="TreeGrafter"/>
</dbReference>
<dbReference type="GO" id="GO:0005829">
    <property type="term" value="C:cytosol"/>
    <property type="evidence" value="ECO:0007669"/>
    <property type="project" value="TreeGrafter"/>
</dbReference>
<dbReference type="Pfam" id="PF00257">
    <property type="entry name" value="Dehydrin"/>
    <property type="match status" value="1"/>
</dbReference>
<organism evidence="4">
    <name type="scientific">Gentiana triflora</name>
    <name type="common">Clustered gentian</name>
    <dbReference type="NCBI Taxonomy" id="55190"/>
    <lineage>
        <taxon>Eukaryota</taxon>
        <taxon>Viridiplantae</taxon>
        <taxon>Streptophyta</taxon>
        <taxon>Embryophyta</taxon>
        <taxon>Tracheophyta</taxon>
        <taxon>Spermatophyta</taxon>
        <taxon>Magnoliopsida</taxon>
        <taxon>eudicotyledons</taxon>
        <taxon>Gunneridae</taxon>
        <taxon>Pentapetalae</taxon>
        <taxon>asterids</taxon>
        <taxon>lamiids</taxon>
        <taxon>Gentianales</taxon>
        <taxon>Gentianaceae</taxon>
        <taxon>Gentianeae</taxon>
        <taxon>Gentianinae</taxon>
        <taxon>Gentiana</taxon>
    </lineage>
</organism>
<dbReference type="InterPro" id="IPR000167">
    <property type="entry name" value="Dehydrin"/>
</dbReference>
<accession>I4DEY9</accession>
<dbReference type="PANTHER" id="PTHR33346:SF42">
    <property type="entry name" value="DEHYDRIN XERO 1"/>
    <property type="match status" value="1"/>
</dbReference>
<evidence type="ECO:0000256" key="3">
    <source>
        <dbReference type="SAM" id="MobiDB-lite"/>
    </source>
</evidence>
<evidence type="ECO:0000256" key="2">
    <source>
        <dbReference type="RuleBase" id="RU003995"/>
    </source>
</evidence>
<dbReference type="GO" id="GO:0009631">
    <property type="term" value="P:cold acclimation"/>
    <property type="evidence" value="ECO:0007669"/>
    <property type="project" value="TreeGrafter"/>
</dbReference>
<dbReference type="PROSITE" id="PS00315">
    <property type="entry name" value="DEHYDRIN_1"/>
    <property type="match status" value="1"/>
</dbReference>
<dbReference type="AlphaFoldDB" id="I4DEY9"/>
<name>I4DEY9_GENTR</name>
<feature type="compositionally biased region" description="Polar residues" evidence="3">
    <location>
        <begin position="1"/>
        <end position="14"/>
    </location>
</feature>
<reference evidence="4" key="1">
    <citation type="journal article" date="2013" name="Plant Sci.">
        <title>Dehydrins are highly expressed in overwintering buds and enhance drought and freezing tolerance in Gentiana triflora.</title>
        <authorList>
            <person name="Imamura T."/>
            <person name="Higuchi A."/>
            <person name="Takahashi H."/>
        </authorList>
    </citation>
    <scope>NUCLEOTIDE SEQUENCE</scope>
</reference>
<comment type="similarity">
    <text evidence="1 2">Belongs to the plant dehydrin family.</text>
</comment>
<evidence type="ECO:0000313" key="4">
    <source>
        <dbReference type="EMBL" id="BAM16479.1"/>
    </source>
</evidence>
<feature type="region of interest" description="Disordered" evidence="3">
    <location>
        <begin position="1"/>
        <end position="119"/>
    </location>
</feature>
<dbReference type="EMBL" id="AB685464">
    <property type="protein sequence ID" value="BAM16479.1"/>
    <property type="molecule type" value="mRNA"/>
</dbReference>